<dbReference type="AlphaFoldDB" id="A0A7W7ZZN6"/>
<dbReference type="Gene3D" id="2.130.10.10">
    <property type="entry name" value="YVTN repeat-like/Quinoprotein amine dehydrogenase"/>
    <property type="match status" value="2"/>
</dbReference>
<sequence>MDDRLGGYWLGIRLGGRTVEAYDESGLRRALTQCVPPEDTEPLRRVKSLHVAAVVEVATTYLISDYVEGRSLRRAVETRGPYSADDLYRLAAATATALAAIHEAGAVHGALDPGAVLLTDDGPRLVGLGTGAAGGPADDVRAWGLLLAFAAGGLAELDLALADLVTAALNPDPERRPGARQLLMSLLDQPQSQQGRLLPPEPVHDPPLGTRAEQLYAALSRAEQELVPEVLLRLVGMDERGDDTRVTVRRAELVAGRTPEQAVAIERVLEVYGEAGLLTLDEENVAMGCGALLRAWPRLHEWLDAERDGLAVHRELARAARRWESGGRREADLFHDGTLDRALAWAATGRRHVTLGGDEQAFLDAGLTSGRRRGRRRWIVAASVAVVVLAVAIWQYGTAQGKVDEAMARVAATRAETIRPSDPVLARKLSFTSWALAPVPEAERQLAKSDTDPVSGSFTDPTATERSLHTLSADGRKLAALTDGVLRIFDTLTGEQLATTPGPPEKIRAIAWSSLERDLALVGIERTYFWDTTAGGGVKVKFARGLSQPGRHAAWFSPGGAFLFAEGSEYGERWAWNLGLDEEEFAGRFVVVGPDDRRVLEFDGRRSVIDDLHTGRVTPAPWLERMPPDYTVFSPDGSRVAIAGEDGVQLYDLTGVPMLSTPLQPSSGTLRFSPDGKYLAGTDSDRVRVWRVASGTLTVDRQVPLAGGDRPVQAVFDQSSSGIWVLGGRGTVLSIAADGVYRTAQVPAARSAEAICADSGGLSRDEWARHLPELPYRDLCRPPRTAPH</sequence>
<comment type="caution">
    <text evidence="3">The sequence shown here is derived from an EMBL/GenBank/DDBJ whole genome shotgun (WGS) entry which is preliminary data.</text>
</comment>
<dbReference type="Pfam" id="PF20703">
    <property type="entry name" value="nSTAND1"/>
    <property type="match status" value="1"/>
</dbReference>
<accession>A0A7W7ZZN6</accession>
<dbReference type="Pfam" id="PF00400">
    <property type="entry name" value="WD40"/>
    <property type="match status" value="1"/>
</dbReference>
<feature type="transmembrane region" description="Helical" evidence="1">
    <location>
        <begin position="378"/>
        <end position="397"/>
    </location>
</feature>
<feature type="domain" description="Novel STAND NTPase 1" evidence="2">
    <location>
        <begin position="208"/>
        <end position="330"/>
    </location>
</feature>
<dbReference type="InterPro" id="IPR001680">
    <property type="entry name" value="WD40_rpt"/>
</dbReference>
<evidence type="ECO:0000313" key="3">
    <source>
        <dbReference type="EMBL" id="MBB5076694.1"/>
    </source>
</evidence>
<evidence type="ECO:0000256" key="1">
    <source>
        <dbReference type="SAM" id="Phobius"/>
    </source>
</evidence>
<dbReference type="InterPro" id="IPR015943">
    <property type="entry name" value="WD40/YVTN_repeat-like_dom_sf"/>
</dbReference>
<name>A0A7W7ZZN6_9ACTN</name>
<dbReference type="Gene3D" id="1.10.510.10">
    <property type="entry name" value="Transferase(Phosphotransferase) domain 1"/>
    <property type="match status" value="1"/>
</dbReference>
<dbReference type="Proteomes" id="UP000568380">
    <property type="component" value="Unassembled WGS sequence"/>
</dbReference>
<keyword evidence="1" id="KW-0812">Transmembrane</keyword>
<keyword evidence="1" id="KW-0472">Membrane</keyword>
<proteinExistence type="predicted"/>
<gene>
    <name evidence="3" type="ORF">HNR40_002158</name>
</gene>
<dbReference type="SUPFAM" id="SSF56112">
    <property type="entry name" value="Protein kinase-like (PK-like)"/>
    <property type="match status" value="1"/>
</dbReference>
<dbReference type="InterPro" id="IPR049052">
    <property type="entry name" value="nSTAND1"/>
</dbReference>
<evidence type="ECO:0000259" key="2">
    <source>
        <dbReference type="Pfam" id="PF20703"/>
    </source>
</evidence>
<evidence type="ECO:0000313" key="4">
    <source>
        <dbReference type="Proteomes" id="UP000568380"/>
    </source>
</evidence>
<keyword evidence="4" id="KW-1185">Reference proteome</keyword>
<dbReference type="InterPro" id="IPR011009">
    <property type="entry name" value="Kinase-like_dom_sf"/>
</dbReference>
<dbReference type="EMBL" id="JACHIN010000002">
    <property type="protein sequence ID" value="MBB5076694.1"/>
    <property type="molecule type" value="Genomic_DNA"/>
</dbReference>
<reference evidence="3 4" key="1">
    <citation type="submission" date="2020-08" db="EMBL/GenBank/DDBJ databases">
        <title>Genomic Encyclopedia of Type Strains, Phase IV (KMG-IV): sequencing the most valuable type-strain genomes for metagenomic binning, comparative biology and taxonomic classification.</title>
        <authorList>
            <person name="Goeker M."/>
        </authorList>
    </citation>
    <scope>NUCLEOTIDE SEQUENCE [LARGE SCALE GENOMIC DNA]</scope>
    <source>
        <strain evidence="3 4">DSM 45385</strain>
    </source>
</reference>
<protein>
    <recommendedName>
        <fullName evidence="2">Novel STAND NTPase 1 domain-containing protein</fullName>
    </recommendedName>
</protein>
<dbReference type="RefSeq" id="WP_184960229.1">
    <property type="nucleotide sequence ID" value="NZ_JACHIN010000002.1"/>
</dbReference>
<organism evidence="3 4">
    <name type="scientific">Nonomuraea endophytica</name>
    <dbReference type="NCBI Taxonomy" id="714136"/>
    <lineage>
        <taxon>Bacteria</taxon>
        <taxon>Bacillati</taxon>
        <taxon>Actinomycetota</taxon>
        <taxon>Actinomycetes</taxon>
        <taxon>Streptosporangiales</taxon>
        <taxon>Streptosporangiaceae</taxon>
        <taxon>Nonomuraea</taxon>
    </lineage>
</organism>
<dbReference type="SUPFAM" id="SSF82171">
    <property type="entry name" value="DPP6 N-terminal domain-like"/>
    <property type="match status" value="1"/>
</dbReference>
<keyword evidence="1" id="KW-1133">Transmembrane helix</keyword>